<keyword evidence="1" id="KW-0472">Membrane</keyword>
<dbReference type="Proteomes" id="UP000295658">
    <property type="component" value="Unassembled WGS sequence"/>
</dbReference>
<dbReference type="AlphaFoldDB" id="A0A4R1QD13"/>
<dbReference type="EMBL" id="SLUL01000008">
    <property type="protein sequence ID" value="TCL48858.1"/>
    <property type="molecule type" value="Genomic_DNA"/>
</dbReference>
<evidence type="ECO:0000256" key="1">
    <source>
        <dbReference type="SAM" id="Phobius"/>
    </source>
</evidence>
<comment type="caution">
    <text evidence="2">The sequence shown here is derived from an EMBL/GenBank/DDBJ whole genome shotgun (WGS) entry which is preliminary data.</text>
</comment>
<dbReference type="RefSeq" id="WP_132948656.1">
    <property type="nucleotide sequence ID" value="NZ_BSVG01000001.1"/>
</dbReference>
<dbReference type="Pfam" id="PF06898">
    <property type="entry name" value="YqfD"/>
    <property type="match status" value="1"/>
</dbReference>
<dbReference type="OrthoDB" id="1640349at2"/>
<dbReference type="InterPro" id="IPR010690">
    <property type="entry name" value="YqfD"/>
</dbReference>
<keyword evidence="1" id="KW-0812">Transmembrane</keyword>
<proteinExistence type="predicted"/>
<reference evidence="2 3" key="1">
    <citation type="submission" date="2019-03" db="EMBL/GenBank/DDBJ databases">
        <title>Genomic Encyclopedia of Type Strains, Phase IV (KMG-IV): sequencing the most valuable type-strain genomes for metagenomic binning, comparative biology and taxonomic classification.</title>
        <authorList>
            <person name="Goeker M."/>
        </authorList>
    </citation>
    <scope>NUCLEOTIDE SEQUENCE [LARGE SCALE GENOMIC DNA]</scope>
    <source>
        <strain evidence="2 3">DSM 24979</strain>
    </source>
</reference>
<keyword evidence="3" id="KW-1185">Reference proteome</keyword>
<gene>
    <name evidence="2" type="ORF">EDD69_108116</name>
</gene>
<evidence type="ECO:0000313" key="2">
    <source>
        <dbReference type="EMBL" id="TCL48858.1"/>
    </source>
</evidence>
<evidence type="ECO:0000313" key="3">
    <source>
        <dbReference type="Proteomes" id="UP000295658"/>
    </source>
</evidence>
<dbReference type="NCBIfam" id="TIGR02876">
    <property type="entry name" value="spore_yqfD"/>
    <property type="match status" value="1"/>
</dbReference>
<evidence type="ECO:0008006" key="4">
    <source>
        <dbReference type="Google" id="ProtNLM"/>
    </source>
</evidence>
<dbReference type="PIRSF" id="PIRSF029895">
    <property type="entry name" value="SpoIV"/>
    <property type="match status" value="1"/>
</dbReference>
<protein>
    <recommendedName>
        <fullName evidence="4">Stage IV sporulation protein</fullName>
    </recommendedName>
</protein>
<organism evidence="2 3">
    <name type="scientific">Thermolongibacillus altinsuensis</name>
    <dbReference type="NCBI Taxonomy" id="575256"/>
    <lineage>
        <taxon>Bacteria</taxon>
        <taxon>Bacillati</taxon>
        <taxon>Bacillota</taxon>
        <taxon>Bacilli</taxon>
        <taxon>Bacillales</taxon>
        <taxon>Anoxybacillaceae</taxon>
        <taxon>Thermolongibacillus</taxon>
    </lineage>
</organism>
<feature type="transmembrane region" description="Helical" evidence="1">
    <location>
        <begin position="89"/>
        <end position="110"/>
    </location>
</feature>
<sequence>MKNQWLNYLSGSVRVRVHGKGVERFLNTLIRNGVYIWNVQKEEATVASFFILLSDVKKVRVLMRKSECKLYFIEKNGVPFLLKKTWRNVGILFGTLSFLMIIFLLSNVIWSIQIDGAKPETEHRLRQELKKMGIERGALQFKLDDVETIQRKLTNNIEAITWIGVEQQGTTLHFQVVEKKEPKRIEPLSPQHLVAKKKAVITHLFVEEGQPIVTVHDHVVRGQLLVSGIIGKEGQTKTVPARGKILGETWYKSTVVLPLQTTFYVLTGNYKETHYLRIGQLQIPIWWKNKNGFSSYEKETTQRHFRFLHWTLPLSYEKVVWREKEEVVRHYSVEEAFRAAKEAARKELKRKLPDDAVIKGEKVLHQTKENGKVKIEMHYQIIENIATPQPIIQGD</sequence>
<keyword evidence="1" id="KW-1133">Transmembrane helix</keyword>
<name>A0A4R1QD13_9BACL</name>
<accession>A0A4R1QD13</accession>